<dbReference type="RefSeq" id="WP_207036596.1">
    <property type="nucleotide sequence ID" value="NZ_JAFLNL010000015.1"/>
</dbReference>
<protein>
    <submittedName>
        <fullName evidence="3">Uncharacterized protein</fullName>
    </submittedName>
</protein>
<comment type="caution">
    <text evidence="3">The sequence shown here is derived from an EMBL/GenBank/DDBJ whole genome shotgun (WGS) entry which is preliminary data.</text>
</comment>
<keyword evidence="2" id="KW-1133">Transmembrane helix</keyword>
<evidence type="ECO:0000313" key="4">
    <source>
        <dbReference type="Proteomes" id="UP000664044"/>
    </source>
</evidence>
<accession>A0ABS3GAU4</accession>
<keyword evidence="2" id="KW-0472">Membrane</keyword>
<feature type="coiled-coil region" evidence="1">
    <location>
        <begin position="35"/>
        <end position="64"/>
    </location>
</feature>
<keyword evidence="4" id="KW-1185">Reference proteome</keyword>
<evidence type="ECO:0000313" key="3">
    <source>
        <dbReference type="EMBL" id="MBO0356018.1"/>
    </source>
</evidence>
<reference evidence="3 4" key="1">
    <citation type="submission" date="2021-03" db="EMBL/GenBank/DDBJ databases">
        <title>Muricauda lutimaris sp. nov. and Muricauda ruestringensis sp. nov, two marine members of the Flavobacteriaceae isolated from deep sea sediments of Western Pacific.</title>
        <authorList>
            <person name="Zhao S."/>
            <person name="Liu R."/>
        </authorList>
    </citation>
    <scope>NUCLEOTIDE SEQUENCE [LARGE SCALE GENOMIC DNA]</scope>
    <source>
        <strain evidence="3 4">BC31-1-A7</strain>
    </source>
</reference>
<organism evidence="3 4">
    <name type="scientific">Flagellimonas aurea</name>
    <dbReference type="NCBI Taxonomy" id="2915619"/>
    <lineage>
        <taxon>Bacteria</taxon>
        <taxon>Pseudomonadati</taxon>
        <taxon>Bacteroidota</taxon>
        <taxon>Flavobacteriia</taxon>
        <taxon>Flavobacteriales</taxon>
        <taxon>Flavobacteriaceae</taxon>
        <taxon>Flagellimonas</taxon>
    </lineage>
</organism>
<evidence type="ECO:0000256" key="1">
    <source>
        <dbReference type="SAM" id="Coils"/>
    </source>
</evidence>
<sequence length="240" mass="27742">MQQEQILEQLNSLDTKIWAAIIAALVSVLVAYLNYRNQKRALRLQQQQIDILQNDKKIEKLRNRLDGFYYPFDLLLSKSTELYKIFRNGLPREFRTLVYLIDKNTKFEDSDGEFKQVELSDEKMNILNHIIDSLSGLEDLINSKSSLVDDKRLTMAYEPNSKITDIKLPVDSERPTSMPNDIGLFTLFIVHVHYLKSAFKGEVAVSDLELVKNYVYPRELNGIIKENIASLKAKINEISV</sequence>
<proteinExistence type="predicted"/>
<name>A0ABS3GAU4_9FLAO</name>
<keyword evidence="1" id="KW-0175">Coiled coil</keyword>
<gene>
    <name evidence="3" type="ORF">J0656_18515</name>
</gene>
<dbReference type="EMBL" id="JAFLNL010000015">
    <property type="protein sequence ID" value="MBO0356018.1"/>
    <property type="molecule type" value="Genomic_DNA"/>
</dbReference>
<dbReference type="Proteomes" id="UP000664044">
    <property type="component" value="Unassembled WGS sequence"/>
</dbReference>
<evidence type="ECO:0000256" key="2">
    <source>
        <dbReference type="SAM" id="Phobius"/>
    </source>
</evidence>
<keyword evidence="2" id="KW-0812">Transmembrane</keyword>
<feature type="transmembrane region" description="Helical" evidence="2">
    <location>
        <begin position="17"/>
        <end position="35"/>
    </location>
</feature>